<protein>
    <submittedName>
        <fullName evidence="2">Uncharacterized protein</fullName>
    </submittedName>
</protein>
<accession>A0AA39TVJ2</accession>
<sequence>MFEGSTRKRKSLPLVKFLKSLKSKLLSPAPCRLEGITLELHTLSFVIGWGKNANTEIPSSLCLRAIGARNVSTGTVIAWECLIWYHTRHGFSPRWYSSPLCGADERYRVYLAFVGSGYKPYEVQKRLPGLYANLTLFGLLLSSHTLQVFPVGKEASAGGPGCLRPLCCDAKKIAVAAAEVSFGRIVATTTYRRENFPNYILGINVLLLILLGITTVYFWTFWY</sequence>
<dbReference type="RefSeq" id="XP_060332802.1">
    <property type="nucleotide sequence ID" value="XM_060469442.1"/>
</dbReference>
<dbReference type="Proteomes" id="UP001175211">
    <property type="component" value="Unassembled WGS sequence"/>
</dbReference>
<gene>
    <name evidence="2" type="ORF">EV420DRAFT_1477791</name>
</gene>
<dbReference type="EMBL" id="JAUEPS010000011">
    <property type="protein sequence ID" value="KAK0460905.1"/>
    <property type="molecule type" value="Genomic_DNA"/>
</dbReference>
<feature type="transmembrane region" description="Helical" evidence="1">
    <location>
        <begin position="199"/>
        <end position="222"/>
    </location>
</feature>
<keyword evidence="1" id="KW-0472">Membrane</keyword>
<keyword evidence="1" id="KW-1133">Transmembrane helix</keyword>
<reference evidence="2" key="1">
    <citation type="submission" date="2023-06" db="EMBL/GenBank/DDBJ databases">
        <authorList>
            <consortium name="Lawrence Berkeley National Laboratory"/>
            <person name="Ahrendt S."/>
            <person name="Sahu N."/>
            <person name="Indic B."/>
            <person name="Wong-Bajracharya J."/>
            <person name="Merenyi Z."/>
            <person name="Ke H.-M."/>
            <person name="Monk M."/>
            <person name="Kocsube S."/>
            <person name="Drula E."/>
            <person name="Lipzen A."/>
            <person name="Balint B."/>
            <person name="Henrissat B."/>
            <person name="Andreopoulos B."/>
            <person name="Martin F.M."/>
            <person name="Harder C.B."/>
            <person name="Rigling D."/>
            <person name="Ford K.L."/>
            <person name="Foster G.D."/>
            <person name="Pangilinan J."/>
            <person name="Papanicolaou A."/>
            <person name="Barry K."/>
            <person name="LaButti K."/>
            <person name="Viragh M."/>
            <person name="Koriabine M."/>
            <person name="Yan M."/>
            <person name="Riley R."/>
            <person name="Champramary S."/>
            <person name="Plett K.L."/>
            <person name="Tsai I.J."/>
            <person name="Slot J."/>
            <person name="Sipos G."/>
            <person name="Plett J."/>
            <person name="Nagy L.G."/>
            <person name="Grigoriev I.V."/>
        </authorList>
    </citation>
    <scope>NUCLEOTIDE SEQUENCE</scope>
    <source>
        <strain evidence="2">CCBAS 213</strain>
    </source>
</reference>
<dbReference type="AlphaFoldDB" id="A0AA39TVJ2"/>
<name>A0AA39TVJ2_ARMTA</name>
<proteinExistence type="predicted"/>
<organism evidence="2 3">
    <name type="scientific">Armillaria tabescens</name>
    <name type="common">Ringless honey mushroom</name>
    <name type="synonym">Agaricus tabescens</name>
    <dbReference type="NCBI Taxonomy" id="1929756"/>
    <lineage>
        <taxon>Eukaryota</taxon>
        <taxon>Fungi</taxon>
        <taxon>Dikarya</taxon>
        <taxon>Basidiomycota</taxon>
        <taxon>Agaricomycotina</taxon>
        <taxon>Agaricomycetes</taxon>
        <taxon>Agaricomycetidae</taxon>
        <taxon>Agaricales</taxon>
        <taxon>Marasmiineae</taxon>
        <taxon>Physalacriaceae</taxon>
        <taxon>Desarmillaria</taxon>
    </lineage>
</organism>
<evidence type="ECO:0000313" key="3">
    <source>
        <dbReference type="Proteomes" id="UP001175211"/>
    </source>
</evidence>
<evidence type="ECO:0000256" key="1">
    <source>
        <dbReference type="SAM" id="Phobius"/>
    </source>
</evidence>
<keyword evidence="3" id="KW-1185">Reference proteome</keyword>
<keyword evidence="1" id="KW-0812">Transmembrane</keyword>
<comment type="caution">
    <text evidence="2">The sequence shown here is derived from an EMBL/GenBank/DDBJ whole genome shotgun (WGS) entry which is preliminary data.</text>
</comment>
<evidence type="ECO:0000313" key="2">
    <source>
        <dbReference type="EMBL" id="KAK0460905.1"/>
    </source>
</evidence>
<dbReference type="GeneID" id="85352990"/>